<dbReference type="InterPro" id="IPR028081">
    <property type="entry name" value="Leu-bd"/>
</dbReference>
<evidence type="ECO:0000259" key="3">
    <source>
        <dbReference type="Pfam" id="PF13458"/>
    </source>
</evidence>
<dbReference type="InterPro" id="IPR028082">
    <property type="entry name" value="Peripla_BP_I"/>
</dbReference>
<dbReference type="PROSITE" id="PS51318">
    <property type="entry name" value="TAT"/>
    <property type="match status" value="1"/>
</dbReference>
<dbReference type="SUPFAM" id="SSF53822">
    <property type="entry name" value="Periplasmic binding protein-like I"/>
    <property type="match status" value="1"/>
</dbReference>
<sequence length="415" mass="44632">MTRVTRRDFNRLAAGSAVAGSAALAAPAIVRAQGNKLKVGVLLPRSGTQAFIGQSCQLGADIAPGPLREMFGVDIELMNADTETNVEVARSRAEKLINDGAQLLIGPFDSGAAAAIAQVAEQRKIPFVINIAAAPQITEQGYKYTFRNFPTAIDLIRNGLSLFRDLFQATNSAPRTAVFMHVNDTFGQSMAKGISAILPRLDYLPFKVVDTISYDPAARDLSVEVAKAKASGADMVMLVSRLNDAILLVREMVKQRWSPQGIMSPGSPGMYEAQFYKALGPRYSDYAISNVPWYNPNAALTKRVEAAFNKQFPKEKLMFHALNVGFTFESLMIAADAFKRAGSTDGTALADAIRKTNIADRMMVGGPISFDAKGQNTQIASACIQNRGGQPVVVLPSSAAQAKPVFPVPGWTQRG</sequence>
<comment type="caution">
    <text evidence="4">The sequence shown here is derived from an EMBL/GenBank/DDBJ whole genome shotgun (WGS) entry which is preliminary data.</text>
</comment>
<dbReference type="OrthoDB" id="9783240at2"/>
<evidence type="ECO:0000256" key="2">
    <source>
        <dbReference type="ARBA" id="ARBA00022729"/>
    </source>
</evidence>
<dbReference type="EMBL" id="VDUY01000001">
    <property type="protein sequence ID" value="TXL68813.1"/>
    <property type="molecule type" value="Genomic_DNA"/>
</dbReference>
<keyword evidence="2" id="KW-0732">Signal</keyword>
<comment type="similarity">
    <text evidence="1">Belongs to the leucine-binding protein family.</text>
</comment>
<dbReference type="Pfam" id="PF13458">
    <property type="entry name" value="Peripla_BP_6"/>
    <property type="match status" value="1"/>
</dbReference>
<feature type="domain" description="Leucine-binding protein" evidence="3">
    <location>
        <begin position="37"/>
        <end position="376"/>
    </location>
</feature>
<proteinExistence type="inferred from homology"/>
<protein>
    <submittedName>
        <fullName evidence="4">Branched-chain amino acid ABC transporter</fullName>
    </submittedName>
</protein>
<dbReference type="Gene3D" id="3.40.50.2300">
    <property type="match status" value="2"/>
</dbReference>
<dbReference type="Proteomes" id="UP000321548">
    <property type="component" value="Unassembled WGS sequence"/>
</dbReference>
<dbReference type="PANTHER" id="PTHR30483">
    <property type="entry name" value="LEUCINE-SPECIFIC-BINDING PROTEIN"/>
    <property type="match status" value="1"/>
</dbReference>
<evidence type="ECO:0000313" key="4">
    <source>
        <dbReference type="EMBL" id="TXL68813.1"/>
    </source>
</evidence>
<dbReference type="InterPro" id="IPR051010">
    <property type="entry name" value="BCAA_transport"/>
</dbReference>
<dbReference type="CDD" id="cd06340">
    <property type="entry name" value="PBP1_ABC_ligand_binding-like"/>
    <property type="match status" value="1"/>
</dbReference>
<gene>
    <name evidence="4" type="ORF">FHP08_03790</name>
</gene>
<accession>A0A5C8P670</accession>
<organism evidence="4 5">
    <name type="scientific">Zeimonas arvi</name>
    <dbReference type="NCBI Taxonomy" id="2498847"/>
    <lineage>
        <taxon>Bacteria</taxon>
        <taxon>Pseudomonadati</taxon>
        <taxon>Pseudomonadota</taxon>
        <taxon>Betaproteobacteria</taxon>
        <taxon>Burkholderiales</taxon>
        <taxon>Burkholderiaceae</taxon>
        <taxon>Zeimonas</taxon>
    </lineage>
</organism>
<name>A0A5C8P670_9BURK</name>
<dbReference type="RefSeq" id="WP_147702949.1">
    <property type="nucleotide sequence ID" value="NZ_VDUY01000001.1"/>
</dbReference>
<evidence type="ECO:0000313" key="5">
    <source>
        <dbReference type="Proteomes" id="UP000321548"/>
    </source>
</evidence>
<dbReference type="InterPro" id="IPR006311">
    <property type="entry name" value="TAT_signal"/>
</dbReference>
<keyword evidence="5" id="KW-1185">Reference proteome</keyword>
<reference evidence="4 5" key="1">
    <citation type="submission" date="2019-06" db="EMBL/GenBank/DDBJ databases">
        <title>Quisquiliibacterium sp. nov., isolated from a maize field.</title>
        <authorList>
            <person name="Lin S.-Y."/>
            <person name="Tsai C.-F."/>
            <person name="Young C.-C."/>
        </authorList>
    </citation>
    <scope>NUCLEOTIDE SEQUENCE [LARGE SCALE GENOMIC DNA]</scope>
    <source>
        <strain evidence="4 5">CC-CFT501</strain>
    </source>
</reference>
<dbReference type="AlphaFoldDB" id="A0A5C8P670"/>
<dbReference type="PANTHER" id="PTHR30483:SF37">
    <property type="entry name" value="ABC TRANSPORTER SUBSTRATE-BINDING PROTEIN"/>
    <property type="match status" value="1"/>
</dbReference>
<evidence type="ECO:0000256" key="1">
    <source>
        <dbReference type="ARBA" id="ARBA00010062"/>
    </source>
</evidence>